<evidence type="ECO:0000313" key="2">
    <source>
        <dbReference type="Proteomes" id="UP000789920"/>
    </source>
</evidence>
<gene>
    <name evidence="1" type="ORF">RPERSI_LOCUS25642</name>
</gene>
<evidence type="ECO:0000313" key="1">
    <source>
        <dbReference type="EMBL" id="CAG8821688.1"/>
    </source>
</evidence>
<dbReference type="EMBL" id="CAJVQC010085216">
    <property type="protein sequence ID" value="CAG8821688.1"/>
    <property type="molecule type" value="Genomic_DNA"/>
</dbReference>
<name>A0ACA9S2D9_9GLOM</name>
<accession>A0ACA9S2D9</accession>
<comment type="caution">
    <text evidence="1">The sequence shown here is derived from an EMBL/GenBank/DDBJ whole genome shotgun (WGS) entry which is preliminary data.</text>
</comment>
<dbReference type="Proteomes" id="UP000789920">
    <property type="component" value="Unassembled WGS sequence"/>
</dbReference>
<reference evidence="1" key="1">
    <citation type="submission" date="2021-06" db="EMBL/GenBank/DDBJ databases">
        <authorList>
            <person name="Kallberg Y."/>
            <person name="Tangrot J."/>
            <person name="Rosling A."/>
        </authorList>
    </citation>
    <scope>NUCLEOTIDE SEQUENCE</scope>
    <source>
        <strain evidence="1">MA461A</strain>
    </source>
</reference>
<proteinExistence type="predicted"/>
<keyword evidence="2" id="KW-1185">Reference proteome</keyword>
<sequence length="67" mass="7352">MASRKTTAIVTKSKAHAMLLLAEEITRLHNSGSDSQALASLSKKRQKSANKQNQGIDKLLMMQMNPV</sequence>
<protein>
    <submittedName>
        <fullName evidence="1">8817_t:CDS:1</fullName>
    </submittedName>
</protein>
<organism evidence="1 2">
    <name type="scientific">Racocetra persica</name>
    <dbReference type="NCBI Taxonomy" id="160502"/>
    <lineage>
        <taxon>Eukaryota</taxon>
        <taxon>Fungi</taxon>
        <taxon>Fungi incertae sedis</taxon>
        <taxon>Mucoromycota</taxon>
        <taxon>Glomeromycotina</taxon>
        <taxon>Glomeromycetes</taxon>
        <taxon>Diversisporales</taxon>
        <taxon>Gigasporaceae</taxon>
        <taxon>Racocetra</taxon>
    </lineage>
</organism>